<evidence type="ECO:0000256" key="1">
    <source>
        <dbReference type="SAM" id="Phobius"/>
    </source>
</evidence>
<organism evidence="2 3">
    <name type="scientific">Salsuginibacillus halophilus</name>
    <dbReference type="NCBI Taxonomy" id="517424"/>
    <lineage>
        <taxon>Bacteria</taxon>
        <taxon>Bacillati</taxon>
        <taxon>Bacillota</taxon>
        <taxon>Bacilli</taxon>
        <taxon>Bacillales</taxon>
        <taxon>Bacillaceae</taxon>
        <taxon>Salsuginibacillus</taxon>
    </lineage>
</organism>
<evidence type="ECO:0000313" key="2">
    <source>
        <dbReference type="EMBL" id="PSL50741.1"/>
    </source>
</evidence>
<protein>
    <submittedName>
        <fullName evidence="2">Uncharacterized protein</fullName>
    </submittedName>
</protein>
<keyword evidence="1" id="KW-1133">Transmembrane helix</keyword>
<keyword evidence="3" id="KW-1185">Reference proteome</keyword>
<proteinExistence type="predicted"/>
<keyword evidence="1" id="KW-0812">Transmembrane</keyword>
<comment type="caution">
    <text evidence="2">The sequence shown here is derived from an EMBL/GenBank/DDBJ whole genome shotgun (WGS) entry which is preliminary data.</text>
</comment>
<reference evidence="2 3" key="1">
    <citation type="submission" date="2018-03" db="EMBL/GenBank/DDBJ databases">
        <title>Genomic Encyclopedia of Type Strains, Phase III (KMG-III): the genomes of soil and plant-associated and newly described type strains.</title>
        <authorList>
            <person name="Whitman W."/>
        </authorList>
    </citation>
    <scope>NUCLEOTIDE SEQUENCE [LARGE SCALE GENOMIC DNA]</scope>
    <source>
        <strain evidence="2 3">CGMCC 1.07653</strain>
    </source>
</reference>
<gene>
    <name evidence="2" type="ORF">B0H94_10215</name>
</gene>
<sequence length="65" mass="7929">MFFLFFMISLLVFFYVYRYVVNIFMVPWPGSGLLIDFLLITLFLLVIVPLVYVTARQWESWARRR</sequence>
<keyword evidence="1" id="KW-0472">Membrane</keyword>
<name>A0A2P8HWX1_9BACI</name>
<dbReference type="EMBL" id="PYAV01000002">
    <property type="protein sequence ID" value="PSL50741.1"/>
    <property type="molecule type" value="Genomic_DNA"/>
</dbReference>
<accession>A0A2P8HWX1</accession>
<feature type="transmembrane region" description="Helical" evidence="1">
    <location>
        <begin position="34"/>
        <end position="55"/>
    </location>
</feature>
<dbReference type="AlphaFoldDB" id="A0A2P8HWX1"/>
<evidence type="ECO:0000313" key="3">
    <source>
        <dbReference type="Proteomes" id="UP000242310"/>
    </source>
</evidence>
<dbReference type="Proteomes" id="UP000242310">
    <property type="component" value="Unassembled WGS sequence"/>
</dbReference>